<dbReference type="Pfam" id="PF22002">
    <property type="entry name" value="MTLN"/>
    <property type="match status" value="1"/>
</dbReference>
<dbReference type="InterPro" id="IPR038778">
    <property type="entry name" value="Mtln"/>
</dbReference>
<accession>A0A0K0LC69</accession>
<reference evidence="1" key="1">
    <citation type="journal article" date="2015" name="J. Proteomics">
        <title>Unique diversity of the venom peptides from the scorpion Androctonus bicolor revealed by transcriptomic and proteomic analysis.</title>
        <authorList>
            <person name="Zhang L."/>
            <person name="Shi W."/>
            <person name="Zeng X.C."/>
            <person name="Ge F."/>
            <person name="Yang M."/>
            <person name="Nie Y."/>
            <person name="Bao A."/>
            <person name="Wu S."/>
            <person name="E G."/>
        </authorList>
    </citation>
    <scope>NUCLEOTIDE SEQUENCE</scope>
</reference>
<protein>
    <submittedName>
        <fullName evidence="1">Cellular protein AbCp-37</fullName>
    </submittedName>
</protein>
<dbReference type="AlphaFoldDB" id="A0A0K0LC69"/>
<dbReference type="EMBL" id="KJ787566">
    <property type="protein sequence ID" value="AIX87760.1"/>
    <property type="molecule type" value="mRNA"/>
</dbReference>
<name>A0A0K0LC69_9SCOR</name>
<organism evidence="1">
    <name type="scientific">Androctonus bicolor</name>
    <dbReference type="NCBI Taxonomy" id="748906"/>
    <lineage>
        <taxon>Eukaryota</taxon>
        <taxon>Metazoa</taxon>
        <taxon>Ecdysozoa</taxon>
        <taxon>Arthropoda</taxon>
        <taxon>Chelicerata</taxon>
        <taxon>Arachnida</taxon>
        <taxon>Scorpiones</taxon>
        <taxon>Buthida</taxon>
        <taxon>Buthoidea</taxon>
        <taxon>Buthidae</taxon>
        <taxon>Androctonus</taxon>
    </lineage>
</organism>
<evidence type="ECO:0000313" key="1">
    <source>
        <dbReference type="EMBL" id="AIX87760.1"/>
    </source>
</evidence>
<sequence length="59" mass="6853">MYVNLSGKNLSLVIFLSFLCGTVVGYKLKSWRVTYLKRKKEIFANKLRLTQKQLDLATN</sequence>
<proteinExistence type="evidence at transcript level"/>